<reference evidence="2" key="1">
    <citation type="submission" date="2023-06" db="EMBL/GenBank/DDBJ databases">
        <authorList>
            <person name="Delattre M."/>
        </authorList>
    </citation>
    <scope>NUCLEOTIDE SEQUENCE</scope>
    <source>
        <strain evidence="2">AF72</strain>
    </source>
</reference>
<proteinExistence type="predicted"/>
<keyword evidence="3" id="KW-1185">Reference proteome</keyword>
<evidence type="ECO:0000313" key="2">
    <source>
        <dbReference type="EMBL" id="CAJ0566919.1"/>
    </source>
</evidence>
<name>A0AA36FTR2_9BILA</name>
<feature type="compositionally biased region" description="Polar residues" evidence="1">
    <location>
        <begin position="1"/>
        <end position="13"/>
    </location>
</feature>
<protein>
    <submittedName>
        <fullName evidence="2">Uncharacterized protein</fullName>
    </submittedName>
</protein>
<feature type="non-terminal residue" evidence="2">
    <location>
        <position position="88"/>
    </location>
</feature>
<gene>
    <name evidence="2" type="ORF">MSPICULIGERA_LOCUS5499</name>
</gene>
<feature type="region of interest" description="Disordered" evidence="1">
    <location>
        <begin position="1"/>
        <end position="32"/>
    </location>
</feature>
<evidence type="ECO:0000313" key="3">
    <source>
        <dbReference type="Proteomes" id="UP001177023"/>
    </source>
</evidence>
<evidence type="ECO:0000256" key="1">
    <source>
        <dbReference type="SAM" id="MobiDB-lite"/>
    </source>
</evidence>
<sequence length="88" mass="9743">MLPTDSLSPQQANLDKKTTFGAPPKLDSKLLPNDAPQNWKRIFYAFVEYTTTNFEAAAINEIIVNGNRSQINITLNCALTRMPFGALA</sequence>
<dbReference type="Proteomes" id="UP001177023">
    <property type="component" value="Unassembled WGS sequence"/>
</dbReference>
<dbReference type="AlphaFoldDB" id="A0AA36FTR2"/>
<dbReference type="EMBL" id="CATQJA010001355">
    <property type="protein sequence ID" value="CAJ0566919.1"/>
    <property type="molecule type" value="Genomic_DNA"/>
</dbReference>
<comment type="caution">
    <text evidence="2">The sequence shown here is derived from an EMBL/GenBank/DDBJ whole genome shotgun (WGS) entry which is preliminary data.</text>
</comment>
<organism evidence="2 3">
    <name type="scientific">Mesorhabditis spiculigera</name>
    <dbReference type="NCBI Taxonomy" id="96644"/>
    <lineage>
        <taxon>Eukaryota</taxon>
        <taxon>Metazoa</taxon>
        <taxon>Ecdysozoa</taxon>
        <taxon>Nematoda</taxon>
        <taxon>Chromadorea</taxon>
        <taxon>Rhabditida</taxon>
        <taxon>Rhabditina</taxon>
        <taxon>Rhabditomorpha</taxon>
        <taxon>Rhabditoidea</taxon>
        <taxon>Rhabditidae</taxon>
        <taxon>Mesorhabditinae</taxon>
        <taxon>Mesorhabditis</taxon>
    </lineage>
</organism>
<accession>A0AA36FTR2</accession>